<dbReference type="InterPro" id="IPR001701">
    <property type="entry name" value="Glyco_hydro_9"/>
</dbReference>
<evidence type="ECO:0000256" key="6">
    <source>
        <dbReference type="SAM" id="SignalP"/>
    </source>
</evidence>
<dbReference type="Pfam" id="PF02927">
    <property type="entry name" value="CelD_N"/>
    <property type="match status" value="1"/>
</dbReference>
<dbReference type="Gene3D" id="3.20.20.370">
    <property type="entry name" value="Glycoside hydrolase/deacetylase"/>
    <property type="match status" value="1"/>
</dbReference>
<dbReference type="CDD" id="cd10917">
    <property type="entry name" value="CE4_NodB_like_6s_7s"/>
    <property type="match status" value="1"/>
</dbReference>
<dbReference type="InterPro" id="IPR002509">
    <property type="entry name" value="NODB_dom"/>
</dbReference>
<sequence length="816" mass="92042">MKQAVLLFVFVLAAASVFAQQKVIRINQLGYLPQSVKVAVFLSTEAENAGQFQVFDALTDKLVYEAKVKQVDGSDWGMKAAFRLDFSAVENRGGYYLKLGETRSPAFQIASDVYDGTADFLLNYMRQQRCGYNPYLQDSCHLHDGIIVDHPTKTGQKIDVTGGWHDASDYLQYLTTSANATYQLLYAYEQNPAVFNDEYRENGESGANGIPDILDEAKWGLDWLVKMNPSAGEMYNQIADDRDHRGYRLPNKDTVSYGLEGEYRPVYFITGKQQGVAEHKNRTTGVSSSAAKYASSFALGSLMMKEFYPEFAEQIAAKAAEAYTFALSDIGACQTACNVSPYFYEEANYVDDLELAATTLYQLTGEAYYLTEAKKWGSVENVTPWMSTGFARHYQFYPFVNLGHVKLAEKDETFATYLKQGLTHLYDRGKDDPFLNGIPFIWCSNNLVAAAITQARTYEEITGDRSFAEMEAALRDWLFGCNPWGTSMICGLPAGGDNPEEPHSSITKILGETTYGGLVDGPVYNSIFSGLIGIEIQQPDPFEAFNKGKAVYHDDLGDYSSNEPTMDGTASLSYYLSSMEKMGRKQQQNYKKDEQGAIRYFNTNEKNIYLVFSAHDKAEGAAHILKTLDKKNSKASFFFTGDFLRDNQFQSTIKKIIKSGHYLGAHSDKHLLYCDWIKRDSLLVDRTTFEQDLKENYKALQQFGINRENAGWFLPPYEWYNSAIVNWTSAMGLTTINFSPGIRSNADYTMPDMANYMSSDKIFKSILKVEEEQGLNGAIMLIHPGTEEKRTDKFYLRLEELIETLQTKGYNFKRLP</sequence>
<dbReference type="InterPro" id="IPR004197">
    <property type="entry name" value="Cellulase_Ig-like"/>
</dbReference>
<dbReference type="InterPro" id="IPR012341">
    <property type="entry name" value="6hp_glycosidase-like_sf"/>
</dbReference>
<evidence type="ECO:0000256" key="5">
    <source>
        <dbReference type="ARBA" id="ARBA00023326"/>
    </source>
</evidence>
<dbReference type="Gene3D" id="2.60.40.10">
    <property type="entry name" value="Immunoglobulins"/>
    <property type="match status" value="1"/>
</dbReference>
<comment type="similarity">
    <text evidence="1">Belongs to the glycosyl hydrolase 9 (cellulase E) family.</text>
</comment>
<dbReference type="PANTHER" id="PTHR22298">
    <property type="entry name" value="ENDO-1,4-BETA-GLUCANASE"/>
    <property type="match status" value="1"/>
</dbReference>
<evidence type="ECO:0000256" key="4">
    <source>
        <dbReference type="ARBA" id="ARBA00023295"/>
    </source>
</evidence>
<organism evidence="8 9">
    <name type="scientific">Draconibacterium orientale</name>
    <dbReference type="NCBI Taxonomy" id="1168034"/>
    <lineage>
        <taxon>Bacteria</taxon>
        <taxon>Pseudomonadati</taxon>
        <taxon>Bacteroidota</taxon>
        <taxon>Bacteroidia</taxon>
        <taxon>Marinilabiliales</taxon>
        <taxon>Prolixibacteraceae</taxon>
        <taxon>Draconibacterium</taxon>
    </lineage>
</organism>
<dbReference type="InterPro" id="IPR011330">
    <property type="entry name" value="Glyco_hydro/deAcase_b/a-brl"/>
</dbReference>
<feature type="signal peptide" evidence="6">
    <location>
        <begin position="1"/>
        <end position="19"/>
    </location>
</feature>
<dbReference type="EMBL" id="CP007451">
    <property type="protein sequence ID" value="AHW60805.1"/>
    <property type="molecule type" value="Genomic_DNA"/>
</dbReference>
<proteinExistence type="inferred from homology"/>
<accession>A0ABN4CZL6</accession>
<evidence type="ECO:0000256" key="3">
    <source>
        <dbReference type="ARBA" id="ARBA00023277"/>
    </source>
</evidence>
<feature type="domain" description="NodB homology" evidence="7">
    <location>
        <begin position="606"/>
        <end position="813"/>
    </location>
</feature>
<reference evidence="8 9" key="1">
    <citation type="submission" date="2014-03" db="EMBL/GenBank/DDBJ databases">
        <title>Complete genome sequence of a deeply braunched marine Bacteroidia bacterium Draconibacterium orientale type strain FH5T.</title>
        <authorList>
            <person name="Li X."/>
            <person name="Wang X."/>
            <person name="Xie Z."/>
            <person name="Du Z."/>
            <person name="Chen G."/>
        </authorList>
    </citation>
    <scope>NUCLEOTIDE SEQUENCE [LARGE SCALE GENOMIC DNA]</scope>
    <source>
        <strain evidence="8 9">FH5</strain>
    </source>
</reference>
<dbReference type="Pfam" id="PF01522">
    <property type="entry name" value="Polysacc_deac_1"/>
    <property type="match status" value="1"/>
</dbReference>
<dbReference type="PROSITE" id="PS51677">
    <property type="entry name" value="NODB"/>
    <property type="match status" value="1"/>
</dbReference>
<evidence type="ECO:0000259" key="7">
    <source>
        <dbReference type="PROSITE" id="PS51677"/>
    </source>
</evidence>
<feature type="chain" id="PRO_5046254696" evidence="6">
    <location>
        <begin position="20"/>
        <end position="816"/>
    </location>
</feature>
<keyword evidence="4" id="KW-0326">Glycosidase</keyword>
<evidence type="ECO:0000313" key="9">
    <source>
        <dbReference type="Proteomes" id="UP000023772"/>
    </source>
</evidence>
<dbReference type="InterPro" id="IPR014756">
    <property type="entry name" value="Ig_E-set"/>
</dbReference>
<keyword evidence="3" id="KW-0119">Carbohydrate metabolism</keyword>
<dbReference type="Gene3D" id="1.50.10.10">
    <property type="match status" value="1"/>
</dbReference>
<dbReference type="InterPro" id="IPR008928">
    <property type="entry name" value="6-hairpin_glycosidase_sf"/>
</dbReference>
<keyword evidence="6" id="KW-0732">Signal</keyword>
<dbReference type="Proteomes" id="UP000023772">
    <property type="component" value="Chromosome"/>
</dbReference>
<dbReference type="CDD" id="cd02850">
    <property type="entry name" value="E_set_Cellulase_N"/>
    <property type="match status" value="1"/>
</dbReference>
<evidence type="ECO:0000313" key="8">
    <source>
        <dbReference type="EMBL" id="AHW60805.1"/>
    </source>
</evidence>
<dbReference type="Pfam" id="PF00759">
    <property type="entry name" value="Glyco_hydro_9"/>
    <property type="match status" value="1"/>
</dbReference>
<name>A0ABN4CZL6_9BACT</name>
<keyword evidence="9" id="KW-1185">Reference proteome</keyword>
<dbReference type="SUPFAM" id="SSF48208">
    <property type="entry name" value="Six-hairpin glycosidases"/>
    <property type="match status" value="1"/>
</dbReference>
<gene>
    <name evidence="8" type="ORF">FH5T_17335</name>
</gene>
<dbReference type="InterPro" id="IPR013783">
    <property type="entry name" value="Ig-like_fold"/>
</dbReference>
<dbReference type="SUPFAM" id="SSF88713">
    <property type="entry name" value="Glycoside hydrolase/deacetylase"/>
    <property type="match status" value="1"/>
</dbReference>
<evidence type="ECO:0000256" key="1">
    <source>
        <dbReference type="ARBA" id="ARBA00007072"/>
    </source>
</evidence>
<keyword evidence="5" id="KW-0624">Polysaccharide degradation</keyword>
<dbReference type="SUPFAM" id="SSF81296">
    <property type="entry name" value="E set domains"/>
    <property type="match status" value="1"/>
</dbReference>
<protein>
    <submittedName>
        <fullName evidence="8">Cellulase</fullName>
    </submittedName>
</protein>
<evidence type="ECO:0000256" key="2">
    <source>
        <dbReference type="ARBA" id="ARBA00022801"/>
    </source>
</evidence>
<keyword evidence="2" id="KW-0378">Hydrolase</keyword>